<comment type="caution">
    <text evidence="1">The sequence shown here is derived from an EMBL/GenBank/DDBJ whole genome shotgun (WGS) entry which is preliminary data.</text>
</comment>
<dbReference type="Proteomes" id="UP001595906">
    <property type="component" value="Unassembled WGS sequence"/>
</dbReference>
<evidence type="ECO:0000313" key="2">
    <source>
        <dbReference type="Proteomes" id="UP001595906"/>
    </source>
</evidence>
<gene>
    <name evidence="1" type="ORF">ACFOW1_11410</name>
</gene>
<proteinExistence type="predicted"/>
<keyword evidence="2" id="KW-1185">Reference proteome</keyword>
<name>A0ABV8PY77_9BACT</name>
<sequence length="229" mass="26576">MEKVHLLIHRLKEQLDQQASNESLLISAQMLVIELQQKHLQKSTSKVAVTMPYRQQQDNITPPTEATIIEIPQPLDTEDFITEEEIVAKEEAVAFKHHQFFDDAFANLPTVAFQEPKEVYALNDMMMTEEENVNTKWQAKQVEVATVLEKSPIKDLKKAINVNDRYLFINELFRGDEAMYERSLKTIQGFSILPEAIFWIQRELKVKLGWQEGSPAVKLFDQLVSRRFS</sequence>
<organism evidence="1 2">
    <name type="scientific">Parasediminibacterium paludis</name>
    <dbReference type="NCBI Taxonomy" id="908966"/>
    <lineage>
        <taxon>Bacteria</taxon>
        <taxon>Pseudomonadati</taxon>
        <taxon>Bacteroidota</taxon>
        <taxon>Chitinophagia</taxon>
        <taxon>Chitinophagales</taxon>
        <taxon>Chitinophagaceae</taxon>
        <taxon>Parasediminibacterium</taxon>
    </lineage>
</organism>
<accession>A0ABV8PY77</accession>
<protein>
    <submittedName>
        <fullName evidence="1">Uncharacterized protein</fullName>
    </submittedName>
</protein>
<reference evidence="2" key="1">
    <citation type="journal article" date="2019" name="Int. J. Syst. Evol. Microbiol.">
        <title>The Global Catalogue of Microorganisms (GCM) 10K type strain sequencing project: providing services to taxonomists for standard genome sequencing and annotation.</title>
        <authorList>
            <consortium name="The Broad Institute Genomics Platform"/>
            <consortium name="The Broad Institute Genome Sequencing Center for Infectious Disease"/>
            <person name="Wu L."/>
            <person name="Ma J."/>
        </authorList>
    </citation>
    <scope>NUCLEOTIDE SEQUENCE [LARGE SCALE GENOMIC DNA]</scope>
    <source>
        <strain evidence="2">CECT 8010</strain>
    </source>
</reference>
<evidence type="ECO:0000313" key="1">
    <source>
        <dbReference type="EMBL" id="MFC4232504.1"/>
    </source>
</evidence>
<dbReference type="RefSeq" id="WP_379014385.1">
    <property type="nucleotide sequence ID" value="NZ_JBHSDC010000022.1"/>
</dbReference>
<dbReference type="EMBL" id="JBHSDC010000022">
    <property type="protein sequence ID" value="MFC4232504.1"/>
    <property type="molecule type" value="Genomic_DNA"/>
</dbReference>